<sequence length="749" mass="80481">MQSRAVRFGLWLAVPLAIVLLLASVGDPMTASLRYLITWVLSVLLPGMLLWRALTGGRSIAQDLGFGAVLGLAWQLPVWALCTALDVPKLQWIALLGFYVVFVLVPPLRRRAGRSPEQTAPGWWSSVLAISLLVAVLRTVVGLLRAWPLPPIAFDRHQDYWYQLGLVQSLLREVRPPDLSILGEPLIYHWFANASIASQSLMANVDPAAVLMHHWQITFVMSLVLAGWAAGEALTGKTWVGAAGGVLSGVLPGMIQLVGYPIAEVSPAQIVQGPTGALAALVMLGLVGPTVLILRKQATIGTWIAMALMIGIATGTKPTVLPIMLAGSAVVGLYAWITERRLPRRILALGALAGGFFLAATVALTGSTGGSRIQFLAAVRALPFYASVTGDRSYPATGGWVVPSLATGELRLVFFVAALAAYYLLINGGRMLALLGTVTSPARRDPAYWWLAGCVTAGTFITLVFSHTGFSEYHFLRTVTALGVVGAVAVASTLIDEKTRWRPILAAAAAAFGVALLIRGLSPDSIVVTSAIRAYAVVMLPFQLVALAAALVIMRTKARTTSLVLLQVIAVVIAAGLPNQLAVFGENLTAAVRGQQVQADPRSRVYLTEHEQEAAIWLGRHAQWGDVAVSNVFCMPAPYRRGCPDDAFWISGLSGVQQYLGGWAYAPVNLSATHNRTSFLTQPSPWPDRLQHSLDAIRRPSPQLLAMLKNQVGVDWIVADLRAGPVSPALDRLAERVYANDDVRIYRLR</sequence>
<feature type="transmembrane region" description="Helical" evidence="1">
    <location>
        <begin position="212"/>
        <end position="231"/>
    </location>
</feature>
<dbReference type="OrthoDB" id="3328598at2"/>
<dbReference type="AlphaFoldDB" id="A0A561BJH9"/>
<keyword evidence="1" id="KW-0812">Transmembrane</keyword>
<feature type="transmembrane region" description="Helical" evidence="1">
    <location>
        <begin position="560"/>
        <end position="577"/>
    </location>
</feature>
<feature type="transmembrane region" description="Helical" evidence="1">
    <location>
        <begin position="534"/>
        <end position="553"/>
    </location>
</feature>
<accession>A0A561BJH9</accession>
<feature type="transmembrane region" description="Helical" evidence="1">
    <location>
        <begin position="66"/>
        <end position="84"/>
    </location>
</feature>
<feature type="transmembrane region" description="Helical" evidence="1">
    <location>
        <begin position="298"/>
        <end position="314"/>
    </location>
</feature>
<feature type="transmembrane region" description="Helical" evidence="1">
    <location>
        <begin position="36"/>
        <end position="54"/>
    </location>
</feature>
<feature type="transmembrane region" description="Helical" evidence="1">
    <location>
        <begin position="346"/>
        <end position="366"/>
    </location>
</feature>
<proteinExistence type="predicted"/>
<evidence type="ECO:0000313" key="2">
    <source>
        <dbReference type="EMBL" id="TWD79029.1"/>
    </source>
</evidence>
<feature type="transmembrane region" description="Helical" evidence="1">
    <location>
        <begin position="120"/>
        <end position="141"/>
    </location>
</feature>
<evidence type="ECO:0000256" key="1">
    <source>
        <dbReference type="SAM" id="Phobius"/>
    </source>
</evidence>
<feature type="transmembrane region" description="Helical" evidence="1">
    <location>
        <begin position="238"/>
        <end position="263"/>
    </location>
</feature>
<comment type="caution">
    <text evidence="2">The sequence shown here is derived from an EMBL/GenBank/DDBJ whole genome shotgun (WGS) entry which is preliminary data.</text>
</comment>
<feature type="transmembrane region" description="Helical" evidence="1">
    <location>
        <begin position="447"/>
        <end position="468"/>
    </location>
</feature>
<organism evidence="2 3">
    <name type="scientific">Kribbella amoyensis</name>
    <dbReference type="NCBI Taxonomy" id="996641"/>
    <lineage>
        <taxon>Bacteria</taxon>
        <taxon>Bacillati</taxon>
        <taxon>Actinomycetota</taxon>
        <taxon>Actinomycetes</taxon>
        <taxon>Propionibacteriales</taxon>
        <taxon>Kribbellaceae</taxon>
        <taxon>Kribbella</taxon>
    </lineage>
</organism>
<name>A0A561BJH9_9ACTN</name>
<feature type="transmembrane region" description="Helical" evidence="1">
    <location>
        <begin position="275"/>
        <end position="293"/>
    </location>
</feature>
<feature type="transmembrane region" description="Helical" evidence="1">
    <location>
        <begin position="90"/>
        <end position="108"/>
    </location>
</feature>
<feature type="transmembrane region" description="Helical" evidence="1">
    <location>
        <begin position="474"/>
        <end position="495"/>
    </location>
</feature>
<keyword evidence="3" id="KW-1185">Reference proteome</keyword>
<dbReference type="EMBL" id="VIVK01000001">
    <property type="protein sequence ID" value="TWD79029.1"/>
    <property type="molecule type" value="Genomic_DNA"/>
</dbReference>
<reference evidence="2 3" key="1">
    <citation type="submission" date="2019-06" db="EMBL/GenBank/DDBJ databases">
        <title>Sequencing the genomes of 1000 actinobacteria strains.</title>
        <authorList>
            <person name="Klenk H.-P."/>
        </authorList>
    </citation>
    <scope>NUCLEOTIDE SEQUENCE [LARGE SCALE GENOMIC DNA]</scope>
    <source>
        <strain evidence="2 3">DSM 24683</strain>
    </source>
</reference>
<feature type="transmembrane region" description="Helical" evidence="1">
    <location>
        <begin position="412"/>
        <end position="435"/>
    </location>
</feature>
<gene>
    <name evidence="2" type="ORF">FB561_0079</name>
</gene>
<evidence type="ECO:0000313" key="3">
    <source>
        <dbReference type="Proteomes" id="UP000318380"/>
    </source>
</evidence>
<dbReference type="Proteomes" id="UP000318380">
    <property type="component" value="Unassembled WGS sequence"/>
</dbReference>
<protein>
    <submittedName>
        <fullName evidence="2">Uncharacterized protein</fullName>
    </submittedName>
</protein>
<dbReference type="RefSeq" id="WP_145801594.1">
    <property type="nucleotide sequence ID" value="NZ_VIVK01000001.1"/>
</dbReference>
<feature type="transmembrane region" description="Helical" evidence="1">
    <location>
        <begin position="320"/>
        <end position="337"/>
    </location>
</feature>
<feature type="transmembrane region" description="Helical" evidence="1">
    <location>
        <begin position="504"/>
        <end position="522"/>
    </location>
</feature>
<keyword evidence="1" id="KW-1133">Transmembrane helix</keyword>
<keyword evidence="1" id="KW-0472">Membrane</keyword>